<evidence type="ECO:0000313" key="14">
    <source>
        <dbReference type="Proteomes" id="UP000242188"/>
    </source>
</evidence>
<dbReference type="InterPro" id="IPR036213">
    <property type="entry name" value="Calpain_III_sf"/>
</dbReference>
<evidence type="ECO:0000259" key="12">
    <source>
        <dbReference type="PROSITE" id="PS50222"/>
    </source>
</evidence>
<dbReference type="PANTHER" id="PTHR10183">
    <property type="entry name" value="CALPAIN"/>
    <property type="match status" value="1"/>
</dbReference>
<feature type="active site" evidence="8 9">
    <location>
        <position position="319"/>
    </location>
</feature>
<dbReference type="CDD" id="cd00214">
    <property type="entry name" value="Calpain_III"/>
    <property type="match status" value="1"/>
</dbReference>
<keyword evidence="3" id="KW-0479">Metal-binding</keyword>
<dbReference type="InterPro" id="IPR001300">
    <property type="entry name" value="Peptidase_C2_calpain_cat"/>
</dbReference>
<evidence type="ECO:0000256" key="8">
    <source>
        <dbReference type="PIRSR" id="PIRSR622684-1"/>
    </source>
</evidence>
<feature type="compositionally biased region" description="Polar residues" evidence="10">
    <location>
        <begin position="18"/>
        <end position="36"/>
    </location>
</feature>
<dbReference type="CDD" id="cd00044">
    <property type="entry name" value="CysPc"/>
    <property type="match status" value="1"/>
</dbReference>
<dbReference type="Pfam" id="PF00648">
    <property type="entry name" value="Peptidase_C2"/>
    <property type="match status" value="1"/>
</dbReference>
<evidence type="ECO:0000256" key="4">
    <source>
        <dbReference type="ARBA" id="ARBA00022737"/>
    </source>
</evidence>
<keyword evidence="4" id="KW-0677">Repeat</keyword>
<organism evidence="13 14">
    <name type="scientific">Mizuhopecten yessoensis</name>
    <name type="common">Japanese scallop</name>
    <name type="synonym">Patinopecten yessoensis</name>
    <dbReference type="NCBI Taxonomy" id="6573"/>
    <lineage>
        <taxon>Eukaryota</taxon>
        <taxon>Metazoa</taxon>
        <taxon>Spiralia</taxon>
        <taxon>Lophotrochozoa</taxon>
        <taxon>Mollusca</taxon>
        <taxon>Bivalvia</taxon>
        <taxon>Autobranchia</taxon>
        <taxon>Pteriomorphia</taxon>
        <taxon>Pectinida</taxon>
        <taxon>Pectinoidea</taxon>
        <taxon>Pectinidae</taxon>
        <taxon>Mizuhopecten</taxon>
    </lineage>
</organism>
<keyword evidence="2 9" id="KW-0645">Protease</keyword>
<dbReference type="InterPro" id="IPR022684">
    <property type="entry name" value="Calpain_cysteine_protease"/>
</dbReference>
<dbReference type="InterPro" id="IPR033883">
    <property type="entry name" value="C2_III"/>
</dbReference>
<dbReference type="PRINTS" id="PR00704">
    <property type="entry name" value="CALPAIN"/>
</dbReference>
<keyword evidence="7" id="KW-0106">Calcium</keyword>
<keyword evidence="14" id="KW-1185">Reference proteome</keyword>
<dbReference type="GO" id="GO:0005737">
    <property type="term" value="C:cytoplasm"/>
    <property type="evidence" value="ECO:0007669"/>
    <property type="project" value="TreeGrafter"/>
</dbReference>
<gene>
    <name evidence="13" type="ORF">KP79_PYT10094</name>
</gene>
<evidence type="ECO:0000256" key="7">
    <source>
        <dbReference type="ARBA" id="ARBA00022837"/>
    </source>
</evidence>
<dbReference type="FunFam" id="2.60.120.380:FF:000001">
    <property type="entry name" value="Calpain-1 catalytic subunit"/>
    <property type="match status" value="1"/>
</dbReference>
<feature type="active site" evidence="8 9">
    <location>
        <position position="154"/>
    </location>
</feature>
<dbReference type="InterPro" id="IPR002048">
    <property type="entry name" value="EF_hand_dom"/>
</dbReference>
<name>A0A210R710_MIZYE</name>
<dbReference type="SUPFAM" id="SSF47473">
    <property type="entry name" value="EF-hand"/>
    <property type="match status" value="1"/>
</dbReference>
<dbReference type="PANTHER" id="PTHR10183:SF433">
    <property type="entry name" value="CALPAIN-A-RELATED"/>
    <property type="match status" value="1"/>
</dbReference>
<dbReference type="GO" id="GO:0006508">
    <property type="term" value="P:proteolysis"/>
    <property type="evidence" value="ECO:0007669"/>
    <property type="project" value="UniProtKB-KW"/>
</dbReference>
<evidence type="ECO:0000256" key="9">
    <source>
        <dbReference type="PROSITE-ProRule" id="PRU00239"/>
    </source>
</evidence>
<dbReference type="PROSITE" id="PS50222">
    <property type="entry name" value="EF_HAND_2"/>
    <property type="match status" value="1"/>
</dbReference>
<keyword evidence="6 9" id="KW-0788">Thiol protease</keyword>
<evidence type="ECO:0000256" key="2">
    <source>
        <dbReference type="ARBA" id="ARBA00022670"/>
    </source>
</evidence>
<dbReference type="PROSITE" id="PS00139">
    <property type="entry name" value="THIOL_PROTEASE_CYS"/>
    <property type="match status" value="1"/>
</dbReference>
<evidence type="ECO:0000313" key="13">
    <source>
        <dbReference type="EMBL" id="OWF56833.1"/>
    </source>
</evidence>
<dbReference type="SMART" id="SM00230">
    <property type="entry name" value="CysPc"/>
    <property type="match status" value="1"/>
</dbReference>
<protein>
    <submittedName>
        <fullName evidence="13">Calpain-9</fullName>
    </submittedName>
</protein>
<evidence type="ECO:0000256" key="1">
    <source>
        <dbReference type="ARBA" id="ARBA00007623"/>
    </source>
</evidence>
<feature type="domain" description="EF-hand" evidence="12">
    <location>
        <begin position="657"/>
        <end position="692"/>
    </location>
</feature>
<comment type="similarity">
    <text evidence="1">Belongs to the peptidase C2 family.</text>
</comment>
<dbReference type="PROSITE" id="PS00018">
    <property type="entry name" value="EF_HAND_1"/>
    <property type="match status" value="1"/>
</dbReference>
<dbReference type="Gene3D" id="3.90.70.10">
    <property type="entry name" value="Cysteine proteinases"/>
    <property type="match status" value="1"/>
</dbReference>
<evidence type="ECO:0000256" key="10">
    <source>
        <dbReference type="SAM" id="MobiDB-lite"/>
    </source>
</evidence>
<accession>A0A210R710</accession>
<dbReference type="SUPFAM" id="SSF54001">
    <property type="entry name" value="Cysteine proteinases"/>
    <property type="match status" value="1"/>
</dbReference>
<dbReference type="InterPro" id="IPR018247">
    <property type="entry name" value="EF_Hand_1_Ca_BS"/>
</dbReference>
<dbReference type="InterPro" id="IPR011992">
    <property type="entry name" value="EF-hand-dom_pair"/>
</dbReference>
<evidence type="ECO:0000259" key="11">
    <source>
        <dbReference type="PROSITE" id="PS50203"/>
    </source>
</evidence>
<dbReference type="GO" id="GO:0005509">
    <property type="term" value="F:calcium ion binding"/>
    <property type="evidence" value="ECO:0007669"/>
    <property type="project" value="InterPro"/>
</dbReference>
<evidence type="ECO:0000256" key="6">
    <source>
        <dbReference type="ARBA" id="ARBA00022807"/>
    </source>
</evidence>
<dbReference type="EMBL" id="NEDP02000029">
    <property type="protein sequence ID" value="OWF56833.1"/>
    <property type="molecule type" value="Genomic_DNA"/>
</dbReference>
<dbReference type="InterPro" id="IPR022683">
    <property type="entry name" value="Calpain_III"/>
</dbReference>
<sequence length="754" mass="86589">MAFYNPHSPRERPVPHKQVSSPMQNVEHQYALPNSQHGHSPHGPGGARNGFGSANAPMPLMSRGFRETDTPHSRHHRGTSDFDTRRSECLRRGVLYEDPDFLPQDTSVYYSRNPPYRIEWKRPGEIAGYHHMKPNFFLDNASRFDVKQGELGDCWVVSSIACLSSPDHRELFRRVVPADQGFHEGWYAGIFRFNFWYFGKWVEVIVDDKLPTSRGQLLFVHSNNKNEFWSALLEKAYAKLNGSYEALKAGNVGDALTDFTGGICESYILRGGKTNVPPNIVNILFKALDRQSLIGCGINPIKGGPGTESILPTGLCAGHAYSITDLREILLMSEDGEMPITLVRVRNPWGSRVEWNGAWGDTSREWNSIPEQDREKMGLVFRDDGEFWMEFGDFKHNFDSLDICNLTPDSPIEMPKQWHTAEYQGSWQHGFNAGGRPSQQDTHWTNPQYRVTLSDMDEDGDNVCSFIIQMMQKDRRKMKQKGKKNLYIGFVIYQLHKEEEMPIPKEFFETNRQVESSGHFIDSRQIITRMTMSPGEYVVVPCTYDPNELGSFFLRFFFENKNAVANIDATSERVPVTLPPTPPDNEKEEKFKRFFYSVSGENMEIDPFELRSIVNDALRKEPLHRDLSVDACKSFVLLLDTDNSGQLGYPEFQYLWNLLRSWKKLFYQFDADQSGKLSSFELRRAVGAAGYKLNNSTMKSLVYRYADERSLISLDNYMICLAKLMKLFNDFKKNSSNNQMSLSINQWLERSLSV</sequence>
<keyword evidence="5 9" id="KW-0378">Hydrolase</keyword>
<dbReference type="Proteomes" id="UP000242188">
    <property type="component" value="Unassembled WGS sequence"/>
</dbReference>
<comment type="caution">
    <text evidence="13">The sequence shown here is derived from an EMBL/GenBank/DDBJ whole genome shotgun (WGS) entry which is preliminary data.</text>
</comment>
<dbReference type="GO" id="GO:0004198">
    <property type="term" value="F:calcium-dependent cysteine-type endopeptidase activity"/>
    <property type="evidence" value="ECO:0007669"/>
    <property type="project" value="InterPro"/>
</dbReference>
<dbReference type="STRING" id="6573.A0A210R710"/>
<dbReference type="SUPFAM" id="SSF49758">
    <property type="entry name" value="Calpain large subunit, middle domain (domain III)"/>
    <property type="match status" value="1"/>
</dbReference>
<dbReference type="Gene3D" id="2.60.120.380">
    <property type="match status" value="1"/>
</dbReference>
<dbReference type="PROSITE" id="PS50203">
    <property type="entry name" value="CALPAIN_CAT"/>
    <property type="match status" value="1"/>
</dbReference>
<dbReference type="InterPro" id="IPR022682">
    <property type="entry name" value="Calpain_domain_III"/>
</dbReference>
<dbReference type="InterPro" id="IPR000169">
    <property type="entry name" value="Pept_cys_AS"/>
</dbReference>
<dbReference type="FunFam" id="3.90.70.10:FF:000001">
    <property type="entry name" value="Calpain-1 catalytic subunit"/>
    <property type="match status" value="1"/>
</dbReference>
<dbReference type="Gene3D" id="1.10.238.10">
    <property type="entry name" value="EF-hand"/>
    <property type="match status" value="1"/>
</dbReference>
<reference evidence="13 14" key="1">
    <citation type="journal article" date="2017" name="Nat. Ecol. Evol.">
        <title>Scallop genome provides insights into evolution of bilaterian karyotype and development.</title>
        <authorList>
            <person name="Wang S."/>
            <person name="Zhang J."/>
            <person name="Jiao W."/>
            <person name="Li J."/>
            <person name="Xun X."/>
            <person name="Sun Y."/>
            <person name="Guo X."/>
            <person name="Huan P."/>
            <person name="Dong B."/>
            <person name="Zhang L."/>
            <person name="Hu X."/>
            <person name="Sun X."/>
            <person name="Wang J."/>
            <person name="Zhao C."/>
            <person name="Wang Y."/>
            <person name="Wang D."/>
            <person name="Huang X."/>
            <person name="Wang R."/>
            <person name="Lv J."/>
            <person name="Li Y."/>
            <person name="Zhang Z."/>
            <person name="Liu B."/>
            <person name="Lu W."/>
            <person name="Hui Y."/>
            <person name="Liang J."/>
            <person name="Zhou Z."/>
            <person name="Hou R."/>
            <person name="Li X."/>
            <person name="Liu Y."/>
            <person name="Li H."/>
            <person name="Ning X."/>
            <person name="Lin Y."/>
            <person name="Zhao L."/>
            <person name="Xing Q."/>
            <person name="Dou J."/>
            <person name="Li Y."/>
            <person name="Mao J."/>
            <person name="Guo H."/>
            <person name="Dou H."/>
            <person name="Li T."/>
            <person name="Mu C."/>
            <person name="Jiang W."/>
            <person name="Fu Q."/>
            <person name="Fu X."/>
            <person name="Miao Y."/>
            <person name="Liu J."/>
            <person name="Yu Q."/>
            <person name="Li R."/>
            <person name="Liao H."/>
            <person name="Li X."/>
            <person name="Kong Y."/>
            <person name="Jiang Z."/>
            <person name="Chourrout D."/>
            <person name="Li R."/>
            <person name="Bao Z."/>
        </authorList>
    </citation>
    <scope>NUCLEOTIDE SEQUENCE [LARGE SCALE GENOMIC DNA]</scope>
    <source>
        <strain evidence="13 14">PY_sf001</strain>
    </source>
</reference>
<dbReference type="Pfam" id="PF13202">
    <property type="entry name" value="EF-hand_5"/>
    <property type="match status" value="1"/>
</dbReference>
<evidence type="ECO:0000256" key="3">
    <source>
        <dbReference type="ARBA" id="ARBA00022723"/>
    </source>
</evidence>
<feature type="active site" evidence="8 9">
    <location>
        <position position="347"/>
    </location>
</feature>
<dbReference type="AlphaFoldDB" id="A0A210R710"/>
<feature type="region of interest" description="Disordered" evidence="10">
    <location>
        <begin position="1"/>
        <end position="60"/>
    </location>
</feature>
<evidence type="ECO:0000256" key="5">
    <source>
        <dbReference type="ARBA" id="ARBA00022801"/>
    </source>
</evidence>
<dbReference type="InterPro" id="IPR038765">
    <property type="entry name" value="Papain-like_cys_pep_sf"/>
</dbReference>
<proteinExistence type="inferred from homology"/>
<feature type="domain" description="Calpain catalytic" evidence="11">
    <location>
        <begin position="95"/>
        <end position="407"/>
    </location>
</feature>
<dbReference type="OrthoDB" id="424753at2759"/>
<dbReference type="SMART" id="SM00720">
    <property type="entry name" value="calpain_III"/>
    <property type="match status" value="1"/>
</dbReference>
<dbReference type="Pfam" id="PF01067">
    <property type="entry name" value="Calpain_III"/>
    <property type="match status" value="1"/>
</dbReference>